<dbReference type="InterPro" id="IPR018197">
    <property type="entry name" value="Glycerate_kinase_RE-like"/>
</dbReference>
<evidence type="ECO:0000256" key="2">
    <source>
        <dbReference type="ARBA" id="ARBA00022679"/>
    </source>
</evidence>
<dbReference type="AlphaFoldDB" id="A0A239VQA7"/>
<dbReference type="STRING" id="1121387.GCA_000429885_00294"/>
<accession>A0A239VQA7</accession>
<keyword evidence="2 4" id="KW-0808">Transferase</keyword>
<dbReference type="GeneID" id="63460108"/>
<dbReference type="PIRSF" id="PIRSF006078">
    <property type="entry name" value="GlxK"/>
    <property type="match status" value="1"/>
</dbReference>
<dbReference type="KEGG" id="dco:SAMEA4475696_1924"/>
<evidence type="ECO:0000256" key="4">
    <source>
        <dbReference type="PIRNR" id="PIRNR006078"/>
    </source>
</evidence>
<dbReference type="GO" id="GO:0008887">
    <property type="term" value="F:glycerate kinase activity"/>
    <property type="evidence" value="ECO:0007669"/>
    <property type="project" value="UniProtKB-UniRule"/>
</dbReference>
<dbReference type="Gene3D" id="3.90.1510.10">
    <property type="entry name" value="Glycerate kinase, domain 2"/>
    <property type="match status" value="1"/>
</dbReference>
<gene>
    <name evidence="5" type="primary">glxK_2</name>
    <name evidence="5" type="ORF">SAMEA4475696_01924</name>
</gene>
<evidence type="ECO:0000256" key="1">
    <source>
        <dbReference type="ARBA" id="ARBA00006284"/>
    </source>
</evidence>
<dbReference type="InterPro" id="IPR004381">
    <property type="entry name" value="Glycerate_kinase"/>
</dbReference>
<dbReference type="PANTHER" id="PTHR21599">
    <property type="entry name" value="GLYCERATE KINASE"/>
    <property type="match status" value="1"/>
</dbReference>
<dbReference type="RefSeq" id="WP_084440824.1">
    <property type="nucleotide sequence ID" value="NZ_LT906453.1"/>
</dbReference>
<dbReference type="Pfam" id="PF02595">
    <property type="entry name" value="Gly_kinase"/>
    <property type="match status" value="1"/>
</dbReference>
<sequence>MRILFAPSQYSGMLTAGQVADAMADGWSRQAPGDVVMCAPLSAGEAGFASVVEAAVGGVSVGVTVADPLGRDVPATVLLAEVGGVRTGFVEAAQAAGLHLLDAADRDPCVTSTFGVGQMIEVAVAEGASRVVVACGGTGTNDAGAGMLAALGAGQGPALCSGGGALGQISPDDVAGLEAVRDRLIGVELVVAAEGSLPLLGFSGASATTAPEKGASVEQTQELERSLGHFVDVVERVLPSGLDLLTGLPRRVTRVPGAGAGGGLGYGLVVLGARVEDAVSHVMGLWSMRELLGEHDLVVTGERCFDGRSVHAGVVVSVAAAAAEFALPTMVLAGQVEVGRRESMSAGVAAVYGIVDRGGDMASVMADPASAIADRAQRLARTWSR</sequence>
<dbReference type="NCBIfam" id="TIGR00045">
    <property type="entry name" value="glycerate kinase"/>
    <property type="match status" value="1"/>
</dbReference>
<dbReference type="InterPro" id="IPR018193">
    <property type="entry name" value="Glyc_kinase_flavodox-like_fold"/>
</dbReference>
<organism evidence="5 6">
    <name type="scientific">Dermatophilus congolensis</name>
    <dbReference type="NCBI Taxonomy" id="1863"/>
    <lineage>
        <taxon>Bacteria</taxon>
        <taxon>Bacillati</taxon>
        <taxon>Actinomycetota</taxon>
        <taxon>Actinomycetes</taxon>
        <taxon>Micrococcales</taxon>
        <taxon>Dermatophilaceae</taxon>
        <taxon>Dermatophilus</taxon>
    </lineage>
</organism>
<keyword evidence="6" id="KW-1185">Reference proteome</keyword>
<dbReference type="InterPro" id="IPR036129">
    <property type="entry name" value="Glycerate_kinase_sf"/>
</dbReference>
<protein>
    <submittedName>
        <fullName evidence="5">Glycerate kinase</fullName>
        <ecNumber evidence="5">2.7.1.31</ecNumber>
    </submittedName>
</protein>
<comment type="similarity">
    <text evidence="1 4">Belongs to the glycerate kinase type-1 family.</text>
</comment>
<name>A0A239VQA7_9MICO</name>
<dbReference type="EMBL" id="LT906453">
    <property type="protein sequence ID" value="SNV23883.1"/>
    <property type="molecule type" value="Genomic_DNA"/>
</dbReference>
<keyword evidence="3 4" id="KW-0418">Kinase</keyword>
<evidence type="ECO:0000256" key="3">
    <source>
        <dbReference type="ARBA" id="ARBA00022777"/>
    </source>
</evidence>
<dbReference type="Gene3D" id="3.40.50.10350">
    <property type="entry name" value="Glycerate kinase, domain 1"/>
    <property type="match status" value="1"/>
</dbReference>
<reference evidence="5 6" key="1">
    <citation type="submission" date="2017-06" db="EMBL/GenBank/DDBJ databases">
        <authorList>
            <consortium name="Pathogen Informatics"/>
        </authorList>
    </citation>
    <scope>NUCLEOTIDE SEQUENCE [LARGE SCALE GENOMIC DNA]</scope>
    <source>
        <strain evidence="5 6">NCTC13039</strain>
    </source>
</reference>
<dbReference type="PANTHER" id="PTHR21599:SF0">
    <property type="entry name" value="GLYCERATE KINASE"/>
    <property type="match status" value="1"/>
</dbReference>
<evidence type="ECO:0000313" key="5">
    <source>
        <dbReference type="EMBL" id="SNV23883.1"/>
    </source>
</evidence>
<proteinExistence type="inferred from homology"/>
<dbReference type="GO" id="GO:0031388">
    <property type="term" value="P:organic acid phosphorylation"/>
    <property type="evidence" value="ECO:0007669"/>
    <property type="project" value="UniProtKB-UniRule"/>
</dbReference>
<dbReference type="OrthoDB" id="9774290at2"/>
<dbReference type="SUPFAM" id="SSF110738">
    <property type="entry name" value="Glycerate kinase I"/>
    <property type="match status" value="1"/>
</dbReference>
<dbReference type="Proteomes" id="UP000242637">
    <property type="component" value="Chromosome 1"/>
</dbReference>
<evidence type="ECO:0000313" key="6">
    <source>
        <dbReference type="Proteomes" id="UP000242637"/>
    </source>
</evidence>
<dbReference type="EC" id="2.7.1.31" evidence="5"/>